<dbReference type="OrthoDB" id="276912at2"/>
<accession>F0SKS1</accession>
<dbReference type="KEGG" id="pbs:Plabr_1125"/>
<reference evidence="2" key="1">
    <citation type="submission" date="2011-02" db="EMBL/GenBank/DDBJ databases">
        <title>The complete genome of Planctomyces brasiliensis DSM 5305.</title>
        <authorList>
            <person name="Lucas S."/>
            <person name="Copeland A."/>
            <person name="Lapidus A."/>
            <person name="Bruce D."/>
            <person name="Goodwin L."/>
            <person name="Pitluck S."/>
            <person name="Kyrpides N."/>
            <person name="Mavromatis K."/>
            <person name="Pagani I."/>
            <person name="Ivanova N."/>
            <person name="Ovchinnikova G."/>
            <person name="Lu M."/>
            <person name="Detter J.C."/>
            <person name="Han C."/>
            <person name="Land M."/>
            <person name="Hauser L."/>
            <person name="Markowitz V."/>
            <person name="Cheng J.-F."/>
            <person name="Hugenholtz P."/>
            <person name="Woyke T."/>
            <person name="Wu D."/>
            <person name="Tindall B."/>
            <person name="Pomrenke H.G."/>
            <person name="Brambilla E."/>
            <person name="Klenk H.-P."/>
            <person name="Eisen J.A."/>
        </authorList>
    </citation>
    <scope>NUCLEOTIDE SEQUENCE [LARGE SCALE GENOMIC DNA]</scope>
    <source>
        <strain evidence="2">ATCC 49424 / DSM 5305 / JCM 21570 / IAM 15109 / NBRC 103401 / IFAM 1448</strain>
    </source>
</reference>
<dbReference type="EMBL" id="CP002546">
    <property type="protein sequence ID" value="ADY58741.1"/>
    <property type="molecule type" value="Genomic_DNA"/>
</dbReference>
<name>F0SKS1_RUBBR</name>
<keyword evidence="2" id="KW-1185">Reference proteome</keyword>
<evidence type="ECO:0000313" key="1">
    <source>
        <dbReference type="EMBL" id="ADY58741.1"/>
    </source>
</evidence>
<evidence type="ECO:0000313" key="2">
    <source>
        <dbReference type="Proteomes" id="UP000006860"/>
    </source>
</evidence>
<gene>
    <name evidence="1" type="ordered locus">Plabr_1125</name>
</gene>
<proteinExistence type="predicted"/>
<dbReference type="Proteomes" id="UP000006860">
    <property type="component" value="Chromosome"/>
</dbReference>
<organism evidence="1 2">
    <name type="scientific">Rubinisphaera brasiliensis (strain ATCC 49424 / DSM 5305 / JCM 21570 / IAM 15109 / NBRC 103401 / IFAM 1448)</name>
    <name type="common">Planctomyces brasiliensis</name>
    <dbReference type="NCBI Taxonomy" id="756272"/>
    <lineage>
        <taxon>Bacteria</taxon>
        <taxon>Pseudomonadati</taxon>
        <taxon>Planctomycetota</taxon>
        <taxon>Planctomycetia</taxon>
        <taxon>Planctomycetales</taxon>
        <taxon>Planctomycetaceae</taxon>
        <taxon>Rubinisphaera</taxon>
    </lineage>
</organism>
<dbReference type="STRING" id="756272.Plabr_1125"/>
<dbReference type="HOGENOM" id="CLU_911797_0_0_0"/>
<dbReference type="AlphaFoldDB" id="F0SKS1"/>
<protein>
    <submittedName>
        <fullName evidence="1">Uncharacterized protein</fullName>
    </submittedName>
</protein>
<sequence>MNNTYVELTFDEALTLYLDKCRELQVTPDQPSAHLSYCFYGVWTLRNTKGVLAEVFLNRCVHVSGPTSRESERRCFVDNTIHECCERLAGEQLLWDRSIIKTIRHEIERSFGRKRIMGSSDFYRMKTKQFDFGKRWRNEIKPLLDDPEVKHVLNLSLRLFDPDYEEGDPPWTVGRGVLNGQRAREGSLSWYQPWGRCHLIAPFSWALGMKLIPHLQWSILSGELHTVAIGYDESSEEPDWVFDILLFKTLSADESVTFVKSRDWTLHFSLADYYASFFDCEQTRQQIRECEHLNRMCKNTSTTKP</sequence>